<dbReference type="Proteomes" id="UP000593737">
    <property type="component" value="Chromosome"/>
</dbReference>
<dbReference type="PRINTS" id="PR00412">
    <property type="entry name" value="EPOXHYDRLASE"/>
</dbReference>
<sequence>MTIQRQSYRYPQTRLWRRLMSPLLLGLVFLTMEISVFAQTTEQSTPARLTHNTVKVDGVDVFYREAGPKDAPVLLLLHGFPTSSHMYRNLIPQLADKYRVIAPDYPGFGQSGMPDRSKFAYTFDNYAQVVDKLIHQLGVNRYALYVMDYGAPVGFRLAAKNPERVLALIVQNGNAYDEGLEKFWDPIKAYWSTGGSTEREAIRWLTSLAATKWQYTNGVKNASLVSPDTWTMDQALLDRAGNAEIQLDLFYDYRTNIPLYPQWQAYFREYKPATLVVWGKNDAIFVAAGAAPYKHDIPNAEIHLLNTGHFALETHGHEIAKLIREFLSRNLKSGRQG</sequence>
<dbReference type="InterPro" id="IPR000639">
    <property type="entry name" value="Epox_hydrolase-like"/>
</dbReference>
<evidence type="ECO:0000313" key="3">
    <source>
        <dbReference type="EMBL" id="QPD06038.1"/>
    </source>
</evidence>
<gene>
    <name evidence="3" type="ORF">Nkreftii_003812</name>
</gene>
<dbReference type="InterPro" id="IPR000073">
    <property type="entry name" value="AB_hydrolase_1"/>
</dbReference>
<dbReference type="PRINTS" id="PR00111">
    <property type="entry name" value="ABHYDROLASE"/>
</dbReference>
<protein>
    <submittedName>
        <fullName evidence="3">Alpha/beta hydrolase</fullName>
    </submittedName>
</protein>
<dbReference type="Pfam" id="PF00561">
    <property type="entry name" value="Abhydrolase_1"/>
    <property type="match status" value="1"/>
</dbReference>
<proteinExistence type="predicted"/>
<accession>A0A7S8FHU2</accession>
<dbReference type="Gene3D" id="3.40.50.1820">
    <property type="entry name" value="alpha/beta hydrolase"/>
    <property type="match status" value="1"/>
</dbReference>
<dbReference type="InterPro" id="IPR029058">
    <property type="entry name" value="AB_hydrolase_fold"/>
</dbReference>
<name>A0A7S8FHU2_9BACT</name>
<dbReference type="AlphaFoldDB" id="A0A7S8FHU2"/>
<dbReference type="KEGG" id="nkf:Nkreftii_003812"/>
<dbReference type="PANTHER" id="PTHR42977:SF3">
    <property type="entry name" value="AB HYDROLASE-1 DOMAIN-CONTAINING PROTEIN"/>
    <property type="match status" value="1"/>
</dbReference>
<keyword evidence="1 3" id="KW-0378">Hydrolase</keyword>
<evidence type="ECO:0000313" key="4">
    <source>
        <dbReference type="Proteomes" id="UP000593737"/>
    </source>
</evidence>
<feature type="domain" description="AB hydrolase-1" evidence="2">
    <location>
        <begin position="72"/>
        <end position="315"/>
    </location>
</feature>
<dbReference type="PANTHER" id="PTHR42977">
    <property type="entry name" value="HYDROLASE-RELATED"/>
    <property type="match status" value="1"/>
</dbReference>
<dbReference type="InterPro" id="IPR051340">
    <property type="entry name" value="Haloalkane_dehalogenase"/>
</dbReference>
<evidence type="ECO:0000256" key="1">
    <source>
        <dbReference type="ARBA" id="ARBA00022801"/>
    </source>
</evidence>
<evidence type="ECO:0000259" key="2">
    <source>
        <dbReference type="Pfam" id="PF00561"/>
    </source>
</evidence>
<dbReference type="EMBL" id="CP047423">
    <property type="protein sequence ID" value="QPD06038.1"/>
    <property type="molecule type" value="Genomic_DNA"/>
</dbReference>
<dbReference type="SUPFAM" id="SSF53474">
    <property type="entry name" value="alpha/beta-Hydrolases"/>
    <property type="match status" value="1"/>
</dbReference>
<dbReference type="GO" id="GO:0004301">
    <property type="term" value="F:epoxide hydrolase activity"/>
    <property type="evidence" value="ECO:0007669"/>
    <property type="project" value="TreeGrafter"/>
</dbReference>
<organism evidence="3 4">
    <name type="scientific">Candidatus Nitrospira kreftii</name>
    <dbReference type="NCBI Taxonomy" id="2652173"/>
    <lineage>
        <taxon>Bacteria</taxon>
        <taxon>Pseudomonadati</taxon>
        <taxon>Nitrospirota</taxon>
        <taxon>Nitrospiria</taxon>
        <taxon>Nitrospirales</taxon>
        <taxon>Nitrospiraceae</taxon>
        <taxon>Nitrospira</taxon>
    </lineage>
</organism>
<dbReference type="FunFam" id="3.40.50.1820:FF:000173">
    <property type="entry name" value="Alpha/beta hydrolase"/>
    <property type="match status" value="1"/>
</dbReference>
<reference evidence="3 4" key="1">
    <citation type="journal article" date="2020" name="ISME J.">
        <title>Enrichment and physiological characterization of a novel comammox Nitrospira indicates ammonium inhibition of complete nitrification.</title>
        <authorList>
            <person name="Sakoula D."/>
            <person name="Koch H."/>
            <person name="Frank J."/>
            <person name="Jetten M.S.M."/>
            <person name="van Kessel M.A.H.J."/>
            <person name="Lucker S."/>
        </authorList>
    </citation>
    <scope>NUCLEOTIDE SEQUENCE [LARGE SCALE GENOMIC DNA]</scope>
    <source>
        <strain evidence="3">Comreactor17</strain>
    </source>
</reference>